<dbReference type="PANTHER" id="PTHR13847">
    <property type="entry name" value="SARCOSINE DEHYDROGENASE-RELATED"/>
    <property type="match status" value="1"/>
</dbReference>
<dbReference type="Gene3D" id="3.30.9.10">
    <property type="entry name" value="D-Amino Acid Oxidase, subunit A, domain 2"/>
    <property type="match status" value="1"/>
</dbReference>
<dbReference type="STRING" id="7719.ENSCINP00000012157"/>
<keyword evidence="3" id="KW-1185">Reference proteome</keyword>
<protein>
    <recommendedName>
        <fullName evidence="1">FAD dependent oxidoreductase domain-containing protein</fullName>
    </recommendedName>
</protein>
<dbReference type="GeneTree" id="ENSGT00940000157589"/>
<dbReference type="Proteomes" id="UP000008144">
    <property type="component" value="Chromosome 4"/>
</dbReference>
<sequence length="262" mass="29026">MSLIWKLNTVSSLQKKFILSSRLKLPSNRLSSHHTVKNDVPYESSIHRKKTENSIKNKIPTEADVVVIGAGSVGCSTAYHLSKLGAGKVVMLEKSQITSGTTWHTAGILWSFRHSESETIMQLQTRDLISKILPEETGEDAGWLETGTLNLARTKHQFIDFLQNSAFAKTMGVEMLQLQPNEINDIHPLLNTSDLYGVIYSPACGTMDPATYCMSYVKAAAKYGLEMIENCTVKGITTKEDYLGLKRVQSVETNLGTIKTNN</sequence>
<evidence type="ECO:0000313" key="2">
    <source>
        <dbReference type="Ensembl" id="ENSCINP00000012157.3"/>
    </source>
</evidence>
<dbReference type="AlphaFoldDB" id="F6SIG7"/>
<organism evidence="2 3">
    <name type="scientific">Ciona intestinalis</name>
    <name type="common">Transparent sea squirt</name>
    <name type="synonym">Ascidia intestinalis</name>
    <dbReference type="NCBI Taxonomy" id="7719"/>
    <lineage>
        <taxon>Eukaryota</taxon>
        <taxon>Metazoa</taxon>
        <taxon>Chordata</taxon>
        <taxon>Tunicata</taxon>
        <taxon>Ascidiacea</taxon>
        <taxon>Phlebobranchia</taxon>
        <taxon>Cionidae</taxon>
        <taxon>Ciona</taxon>
    </lineage>
</organism>
<dbReference type="PANTHER" id="PTHR13847:SF200">
    <property type="entry name" value="SARCOSINE DEHYDROGENASE, MITOCHONDRIAL"/>
    <property type="match status" value="1"/>
</dbReference>
<reference evidence="2" key="2">
    <citation type="journal article" date="2008" name="Genome Biol.">
        <title>Improved genome assembly and evidence-based global gene model set for the chordate Ciona intestinalis: new insight into intron and operon populations.</title>
        <authorList>
            <person name="Satou Y."/>
            <person name="Mineta K."/>
            <person name="Ogasawara M."/>
            <person name="Sasakura Y."/>
            <person name="Shoguchi E."/>
            <person name="Ueno K."/>
            <person name="Yamada L."/>
            <person name="Matsumoto J."/>
            <person name="Wasserscheid J."/>
            <person name="Dewar K."/>
            <person name="Wiley G.B."/>
            <person name="Macmil S.L."/>
            <person name="Roe B.A."/>
            <person name="Zeller R.W."/>
            <person name="Hastings K.E."/>
            <person name="Lemaire P."/>
            <person name="Lindquist E."/>
            <person name="Endo T."/>
            <person name="Hotta K."/>
            <person name="Inaba K."/>
        </authorList>
    </citation>
    <scope>NUCLEOTIDE SEQUENCE [LARGE SCALE GENOMIC DNA]</scope>
    <source>
        <strain evidence="2">wild type</strain>
    </source>
</reference>
<name>F6SIG7_CIOIN</name>
<dbReference type="Gene3D" id="3.50.50.60">
    <property type="entry name" value="FAD/NAD(P)-binding domain"/>
    <property type="match status" value="1"/>
</dbReference>
<dbReference type="GO" id="GO:1901053">
    <property type="term" value="P:sarcosine catabolic process"/>
    <property type="evidence" value="ECO:0000318"/>
    <property type="project" value="GO_Central"/>
</dbReference>
<reference evidence="3" key="1">
    <citation type="journal article" date="2002" name="Science">
        <title>The draft genome of Ciona intestinalis: insights into chordate and vertebrate origins.</title>
        <authorList>
            <person name="Dehal P."/>
            <person name="Satou Y."/>
            <person name="Campbell R.K."/>
            <person name="Chapman J."/>
            <person name="Degnan B."/>
            <person name="De Tomaso A."/>
            <person name="Davidson B."/>
            <person name="Di Gregorio A."/>
            <person name="Gelpke M."/>
            <person name="Goodstein D.M."/>
            <person name="Harafuji N."/>
            <person name="Hastings K.E."/>
            <person name="Ho I."/>
            <person name="Hotta K."/>
            <person name="Huang W."/>
            <person name="Kawashima T."/>
            <person name="Lemaire P."/>
            <person name="Martinez D."/>
            <person name="Meinertzhagen I.A."/>
            <person name="Necula S."/>
            <person name="Nonaka M."/>
            <person name="Putnam N."/>
            <person name="Rash S."/>
            <person name="Saiga H."/>
            <person name="Satake M."/>
            <person name="Terry A."/>
            <person name="Yamada L."/>
            <person name="Wang H.G."/>
            <person name="Awazu S."/>
            <person name="Azumi K."/>
            <person name="Boore J."/>
            <person name="Branno M."/>
            <person name="Chin-Bow S."/>
            <person name="DeSantis R."/>
            <person name="Doyle S."/>
            <person name="Francino P."/>
            <person name="Keys D.N."/>
            <person name="Haga S."/>
            <person name="Hayashi H."/>
            <person name="Hino K."/>
            <person name="Imai K.S."/>
            <person name="Inaba K."/>
            <person name="Kano S."/>
            <person name="Kobayashi K."/>
            <person name="Kobayashi M."/>
            <person name="Lee B.I."/>
            <person name="Makabe K.W."/>
            <person name="Manohar C."/>
            <person name="Matassi G."/>
            <person name="Medina M."/>
            <person name="Mochizuki Y."/>
            <person name="Mount S."/>
            <person name="Morishita T."/>
            <person name="Miura S."/>
            <person name="Nakayama A."/>
            <person name="Nishizaka S."/>
            <person name="Nomoto H."/>
            <person name="Ohta F."/>
            <person name="Oishi K."/>
            <person name="Rigoutsos I."/>
            <person name="Sano M."/>
            <person name="Sasaki A."/>
            <person name="Sasakura Y."/>
            <person name="Shoguchi E."/>
            <person name="Shin-i T."/>
            <person name="Spagnuolo A."/>
            <person name="Stainier D."/>
            <person name="Suzuki M.M."/>
            <person name="Tassy O."/>
            <person name="Takatori N."/>
            <person name="Tokuoka M."/>
            <person name="Yagi K."/>
            <person name="Yoshizaki F."/>
            <person name="Wada S."/>
            <person name="Zhang C."/>
            <person name="Hyatt P.D."/>
            <person name="Larimer F."/>
            <person name="Detter C."/>
            <person name="Doggett N."/>
            <person name="Glavina T."/>
            <person name="Hawkins T."/>
            <person name="Richardson P."/>
            <person name="Lucas S."/>
            <person name="Kohara Y."/>
            <person name="Levine M."/>
            <person name="Satoh N."/>
            <person name="Rokhsar D.S."/>
        </authorList>
    </citation>
    <scope>NUCLEOTIDE SEQUENCE [LARGE SCALE GENOMIC DNA]</scope>
</reference>
<dbReference type="Ensembl" id="ENSCINT00000012157.3">
    <property type="protein sequence ID" value="ENSCINP00000012157.3"/>
    <property type="gene ID" value="ENSCING00000007625.3"/>
</dbReference>
<dbReference type="GO" id="GO:0005739">
    <property type="term" value="C:mitochondrion"/>
    <property type="evidence" value="ECO:0000318"/>
    <property type="project" value="GO_Central"/>
</dbReference>
<dbReference type="GO" id="GO:0005737">
    <property type="term" value="C:cytoplasm"/>
    <property type="evidence" value="ECO:0000318"/>
    <property type="project" value="GO_Central"/>
</dbReference>
<dbReference type="SUPFAM" id="SSF51905">
    <property type="entry name" value="FAD/NAD(P)-binding domain"/>
    <property type="match status" value="1"/>
</dbReference>
<evidence type="ECO:0000259" key="1">
    <source>
        <dbReference type="Pfam" id="PF01266"/>
    </source>
</evidence>
<reference evidence="2" key="4">
    <citation type="submission" date="2025-09" db="UniProtKB">
        <authorList>
            <consortium name="Ensembl"/>
        </authorList>
    </citation>
    <scope>IDENTIFICATION</scope>
</reference>
<proteinExistence type="predicted"/>
<dbReference type="InterPro" id="IPR006076">
    <property type="entry name" value="FAD-dep_OxRdtase"/>
</dbReference>
<dbReference type="HOGENOM" id="CLU_1063645_0_0_1"/>
<feature type="domain" description="FAD dependent oxidoreductase" evidence="1">
    <location>
        <begin position="64"/>
        <end position="257"/>
    </location>
</feature>
<dbReference type="GO" id="GO:0005759">
    <property type="term" value="C:mitochondrial matrix"/>
    <property type="evidence" value="ECO:0000318"/>
    <property type="project" value="GO_Central"/>
</dbReference>
<dbReference type="GO" id="GO:0008480">
    <property type="term" value="F:sarcosine dehydrogenase activity"/>
    <property type="evidence" value="ECO:0000318"/>
    <property type="project" value="GO_Central"/>
</dbReference>
<dbReference type="InParanoid" id="F6SIG7"/>
<dbReference type="Pfam" id="PF01266">
    <property type="entry name" value="DAO"/>
    <property type="match status" value="1"/>
</dbReference>
<dbReference type="InterPro" id="IPR036188">
    <property type="entry name" value="FAD/NAD-bd_sf"/>
</dbReference>
<reference evidence="2" key="3">
    <citation type="submission" date="2025-08" db="UniProtKB">
        <authorList>
            <consortium name="Ensembl"/>
        </authorList>
    </citation>
    <scope>IDENTIFICATION</scope>
</reference>
<accession>F6SIG7</accession>
<evidence type="ECO:0000313" key="3">
    <source>
        <dbReference type="Proteomes" id="UP000008144"/>
    </source>
</evidence>
<dbReference type="OMA" id="NEWNDII"/>
<dbReference type="EMBL" id="EAAA01001945">
    <property type="status" value="NOT_ANNOTATED_CDS"/>
    <property type="molecule type" value="Genomic_DNA"/>
</dbReference>